<proteinExistence type="predicted"/>
<sequence length="259" mass="29938">MNIIFDCFLIFGDERERKEIPLCCAKRIEEWIKGFILNNDPNLLETGQYGLTIPKANMTVGVPINITLRSHPNSLATLHIYDSRLDALIKRSVPSTSSNHLWTFSEFLSPEPGEHYYDNFIWFSNVVELHKLFLKRKEICQRAGKLAPQCPVEDNDKILNEHLQPFGKTKIPISASRFSTECLREIQEECERQKTIRQNANGFLTEKGQNNQQQNAWPLKTSGNGNQFMWMLNKKSYVQNVQETSKNGEMDDLKAQIIF</sequence>
<reference evidence="2" key="1">
    <citation type="submission" date="2016-11" db="UniProtKB">
        <authorList>
            <consortium name="WormBaseParasite"/>
        </authorList>
    </citation>
    <scope>IDENTIFICATION</scope>
</reference>
<dbReference type="WBParaSite" id="MhA1_Contig65.frz3.gene24">
    <property type="protein sequence ID" value="MhA1_Contig65.frz3.gene24"/>
    <property type="gene ID" value="MhA1_Contig65.frz3.gene24"/>
</dbReference>
<dbReference type="Proteomes" id="UP000095281">
    <property type="component" value="Unplaced"/>
</dbReference>
<accession>A0A1I8BVB8</accession>
<name>A0A1I8BVB8_MELHA</name>
<keyword evidence="1" id="KW-1185">Reference proteome</keyword>
<evidence type="ECO:0000313" key="1">
    <source>
        <dbReference type="Proteomes" id="UP000095281"/>
    </source>
</evidence>
<dbReference type="AlphaFoldDB" id="A0A1I8BVB8"/>
<protein>
    <submittedName>
        <fullName evidence="2">Uncharacterized protein</fullName>
    </submittedName>
</protein>
<organism evidence="1 2">
    <name type="scientific">Meloidogyne hapla</name>
    <name type="common">Root-knot nematode worm</name>
    <dbReference type="NCBI Taxonomy" id="6305"/>
    <lineage>
        <taxon>Eukaryota</taxon>
        <taxon>Metazoa</taxon>
        <taxon>Ecdysozoa</taxon>
        <taxon>Nematoda</taxon>
        <taxon>Chromadorea</taxon>
        <taxon>Rhabditida</taxon>
        <taxon>Tylenchina</taxon>
        <taxon>Tylenchomorpha</taxon>
        <taxon>Tylenchoidea</taxon>
        <taxon>Meloidogynidae</taxon>
        <taxon>Meloidogyninae</taxon>
        <taxon>Meloidogyne</taxon>
    </lineage>
</organism>
<evidence type="ECO:0000313" key="2">
    <source>
        <dbReference type="WBParaSite" id="MhA1_Contig65.frz3.gene24"/>
    </source>
</evidence>